<dbReference type="EMBL" id="CAJOBP010005003">
    <property type="protein sequence ID" value="CAF4457528.1"/>
    <property type="molecule type" value="Genomic_DNA"/>
</dbReference>
<dbReference type="Proteomes" id="UP000663873">
    <property type="component" value="Unassembled WGS sequence"/>
</dbReference>
<evidence type="ECO:0000313" key="3">
    <source>
        <dbReference type="Proteomes" id="UP000663873"/>
    </source>
</evidence>
<keyword evidence="3" id="KW-1185">Reference proteome</keyword>
<proteinExistence type="predicted"/>
<organism evidence="2 3">
    <name type="scientific">Rotaria socialis</name>
    <dbReference type="NCBI Taxonomy" id="392032"/>
    <lineage>
        <taxon>Eukaryota</taxon>
        <taxon>Metazoa</taxon>
        <taxon>Spiralia</taxon>
        <taxon>Gnathifera</taxon>
        <taxon>Rotifera</taxon>
        <taxon>Eurotatoria</taxon>
        <taxon>Bdelloidea</taxon>
        <taxon>Philodinida</taxon>
        <taxon>Philodinidae</taxon>
        <taxon>Rotaria</taxon>
    </lineage>
</organism>
<reference evidence="2" key="1">
    <citation type="submission" date="2021-02" db="EMBL/GenBank/DDBJ databases">
        <authorList>
            <person name="Nowell W R."/>
        </authorList>
    </citation>
    <scope>NUCLEOTIDE SEQUENCE</scope>
</reference>
<dbReference type="Pfam" id="PF00646">
    <property type="entry name" value="F-box"/>
    <property type="match status" value="1"/>
</dbReference>
<sequence>MIVSTFELLPVDIIFEVFDYLPPVDILQSFLSLNKRFSRIIMNEYLWHIHIGNSTMSLSMFNDLCQNALKVVGSRLVSLRVTLTNAIGGWSLVSSSLKYHQTTLLQRLHLIDIEPHEFDNLLRSPVIKQLHTLLVDVTQHNPFNRLEVEGVYLTKVCSQLSLLTNCRLSFNVYHKNRFLLDKYSEIPKIILPNLLNTTHLRTLSLGINTTRFLKRLISCIPFIENLSIGVEDVKMTENDTFDMNSLPAAVDASLLLYLSRLHIYCENSISFRRIIALLSSVFGQLSHLSLKIVAFLIIPTPLVVSGDIIQQLCIDRLKPLATYNLNIELDVKDDLKHKIIYNSFLDAPFTNRQRPRVFIQERGNFDLGDNYYCFTVFTSPCTDRILPTYFFSRALQQSCQMPINGALLFPRASALLLTGHREETCVSELGNFRSSISSLVPWSLLRKTSIDEGDVVTTAELESILRMAYNVHTLEVLEDSEFFAHAILHNIDNLGTLVNQQDPGRTTRSVYWNQFYGPYLCCKIAVQTLILNDRTLTFKNTEEFCILVSNQLPNLKNVSFNINDSYDGWSWRPSRIVDGENKSTKLVLNVIYSLVDHLQQLVSLHMYLVNFGRYDTPCFPHVIRQQLRQNPLNRLYRLRCSAESIQVWL</sequence>
<dbReference type="InterPro" id="IPR036047">
    <property type="entry name" value="F-box-like_dom_sf"/>
</dbReference>
<dbReference type="AlphaFoldDB" id="A0A820SWJ5"/>
<dbReference type="InterPro" id="IPR001810">
    <property type="entry name" value="F-box_dom"/>
</dbReference>
<comment type="caution">
    <text evidence="2">The sequence shown here is derived from an EMBL/GenBank/DDBJ whole genome shotgun (WGS) entry which is preliminary data.</text>
</comment>
<feature type="domain" description="F-box" evidence="1">
    <location>
        <begin position="3"/>
        <end position="50"/>
    </location>
</feature>
<accession>A0A820SWJ5</accession>
<name>A0A820SWJ5_9BILA</name>
<dbReference type="SMART" id="SM00256">
    <property type="entry name" value="FBOX"/>
    <property type="match status" value="1"/>
</dbReference>
<evidence type="ECO:0000259" key="1">
    <source>
        <dbReference type="PROSITE" id="PS50181"/>
    </source>
</evidence>
<evidence type="ECO:0000313" key="2">
    <source>
        <dbReference type="EMBL" id="CAF4457528.1"/>
    </source>
</evidence>
<protein>
    <recommendedName>
        <fullName evidence="1">F-box domain-containing protein</fullName>
    </recommendedName>
</protein>
<gene>
    <name evidence="2" type="ORF">UJA718_LOCUS23246</name>
</gene>
<dbReference type="PROSITE" id="PS50181">
    <property type="entry name" value="FBOX"/>
    <property type="match status" value="1"/>
</dbReference>
<dbReference type="SUPFAM" id="SSF81383">
    <property type="entry name" value="F-box domain"/>
    <property type="match status" value="1"/>
</dbReference>